<evidence type="ECO:0000313" key="3">
    <source>
        <dbReference type="Proteomes" id="UP001066276"/>
    </source>
</evidence>
<feature type="compositionally biased region" description="Basic and acidic residues" evidence="1">
    <location>
        <begin position="100"/>
        <end position="115"/>
    </location>
</feature>
<dbReference type="Proteomes" id="UP001066276">
    <property type="component" value="Chromosome 3_2"/>
</dbReference>
<evidence type="ECO:0000256" key="1">
    <source>
        <dbReference type="SAM" id="MobiDB-lite"/>
    </source>
</evidence>
<protein>
    <submittedName>
        <fullName evidence="2">Uncharacterized protein</fullName>
    </submittedName>
</protein>
<organism evidence="2 3">
    <name type="scientific">Pleurodeles waltl</name>
    <name type="common">Iberian ribbed newt</name>
    <dbReference type="NCBI Taxonomy" id="8319"/>
    <lineage>
        <taxon>Eukaryota</taxon>
        <taxon>Metazoa</taxon>
        <taxon>Chordata</taxon>
        <taxon>Craniata</taxon>
        <taxon>Vertebrata</taxon>
        <taxon>Euteleostomi</taxon>
        <taxon>Amphibia</taxon>
        <taxon>Batrachia</taxon>
        <taxon>Caudata</taxon>
        <taxon>Salamandroidea</taxon>
        <taxon>Salamandridae</taxon>
        <taxon>Pleurodelinae</taxon>
        <taxon>Pleurodeles</taxon>
    </lineage>
</organism>
<dbReference type="AlphaFoldDB" id="A0AAV7TFI4"/>
<evidence type="ECO:0000313" key="2">
    <source>
        <dbReference type="EMBL" id="KAJ1175390.1"/>
    </source>
</evidence>
<dbReference type="EMBL" id="JANPWB010000006">
    <property type="protein sequence ID" value="KAJ1175390.1"/>
    <property type="molecule type" value="Genomic_DNA"/>
</dbReference>
<name>A0AAV7TFI4_PLEWA</name>
<keyword evidence="3" id="KW-1185">Reference proteome</keyword>
<feature type="region of interest" description="Disordered" evidence="1">
    <location>
        <begin position="1"/>
        <end position="118"/>
    </location>
</feature>
<feature type="region of interest" description="Disordered" evidence="1">
    <location>
        <begin position="141"/>
        <end position="163"/>
    </location>
</feature>
<accession>A0AAV7TFI4</accession>
<feature type="compositionally biased region" description="Polar residues" evidence="1">
    <location>
        <begin position="90"/>
        <end position="99"/>
    </location>
</feature>
<feature type="compositionally biased region" description="Basic and acidic residues" evidence="1">
    <location>
        <begin position="27"/>
        <end position="56"/>
    </location>
</feature>
<comment type="caution">
    <text evidence="2">The sequence shown here is derived from an EMBL/GenBank/DDBJ whole genome shotgun (WGS) entry which is preliminary data.</text>
</comment>
<reference evidence="2" key="1">
    <citation type="journal article" date="2022" name="bioRxiv">
        <title>Sequencing and chromosome-scale assembly of the giantPleurodeles waltlgenome.</title>
        <authorList>
            <person name="Brown T."/>
            <person name="Elewa A."/>
            <person name="Iarovenko S."/>
            <person name="Subramanian E."/>
            <person name="Araus A.J."/>
            <person name="Petzold A."/>
            <person name="Susuki M."/>
            <person name="Suzuki K.-i.T."/>
            <person name="Hayashi T."/>
            <person name="Toyoda A."/>
            <person name="Oliveira C."/>
            <person name="Osipova E."/>
            <person name="Leigh N.D."/>
            <person name="Simon A."/>
            <person name="Yun M.H."/>
        </authorList>
    </citation>
    <scope>NUCLEOTIDE SEQUENCE</scope>
    <source>
        <strain evidence="2">20211129_DDA</strain>
        <tissue evidence="2">Liver</tissue>
    </source>
</reference>
<gene>
    <name evidence="2" type="ORF">NDU88_000678</name>
</gene>
<feature type="compositionally biased region" description="Basic residues" evidence="1">
    <location>
        <begin position="57"/>
        <end position="72"/>
    </location>
</feature>
<sequence>MTPKDNRDPGPPGECPGGTTEGKLSANHKERDCRKREETRGGVERKSGGRREERVDRTRRRVKKANGKKKTTAKTGEDRCIGKVNPPPSDQRSWGQSRRGQGEKHNAERSPENRHAPVGTWLHQVWSRLRDTFSLFVKKAGSGEEVGKPGGDHRLQGVWHRES</sequence>
<proteinExistence type="predicted"/>